<dbReference type="Pfam" id="PF02958">
    <property type="entry name" value="EcKL"/>
    <property type="match status" value="1"/>
</dbReference>
<protein>
    <recommendedName>
        <fullName evidence="1">CHK kinase-like domain-containing protein</fullName>
    </recommendedName>
</protein>
<dbReference type="InterPro" id="IPR011009">
    <property type="entry name" value="Kinase-like_dom_sf"/>
</dbReference>
<feature type="domain" description="CHK kinase-like" evidence="1">
    <location>
        <begin position="1"/>
        <end position="185"/>
    </location>
</feature>
<evidence type="ECO:0000313" key="3">
    <source>
        <dbReference type="Proteomes" id="UP001431783"/>
    </source>
</evidence>
<dbReference type="AlphaFoldDB" id="A0AAW1U5C4"/>
<comment type="caution">
    <text evidence="2">The sequence shown here is derived from an EMBL/GenBank/DDBJ whole genome shotgun (WGS) entry which is preliminary data.</text>
</comment>
<organism evidence="2 3">
    <name type="scientific">Henosepilachna vigintioctopunctata</name>
    <dbReference type="NCBI Taxonomy" id="420089"/>
    <lineage>
        <taxon>Eukaryota</taxon>
        <taxon>Metazoa</taxon>
        <taxon>Ecdysozoa</taxon>
        <taxon>Arthropoda</taxon>
        <taxon>Hexapoda</taxon>
        <taxon>Insecta</taxon>
        <taxon>Pterygota</taxon>
        <taxon>Neoptera</taxon>
        <taxon>Endopterygota</taxon>
        <taxon>Coleoptera</taxon>
        <taxon>Polyphaga</taxon>
        <taxon>Cucujiformia</taxon>
        <taxon>Coccinelloidea</taxon>
        <taxon>Coccinellidae</taxon>
        <taxon>Epilachninae</taxon>
        <taxon>Epilachnini</taxon>
        <taxon>Henosepilachna</taxon>
    </lineage>
</organism>
<dbReference type="InterPro" id="IPR015897">
    <property type="entry name" value="CHK_kinase-like"/>
</dbReference>
<sequence length="271" mass="31923">MLDSKKPWNLEHSLMVMEEFGKFHAISFALNDQDPELFKYLTRNMTPLQFEYHHVLNLEAYCIGVILESNMKLLKESGRLDLYDKFDKLHSEVYDTINYVVDVEDKRTICHGDCWNNNFMFKYQDENDNQKPTNVKFLDFQLAICHSPVVDLVFNIYSTGDDVTLQNFDLLLETYYKSLSNCIESLGSDPSTLFTYDELRRHWRKYGLFGILMTYTALRLSHFTAEEAPDFIEISEGKKDFMECLTSKGKYEEQCKQRLLNVFTHFGDTFL</sequence>
<name>A0AAW1U5C4_9CUCU</name>
<dbReference type="Proteomes" id="UP001431783">
    <property type="component" value="Unassembled WGS sequence"/>
</dbReference>
<gene>
    <name evidence="2" type="ORF">WA026_005407</name>
</gene>
<keyword evidence="3" id="KW-1185">Reference proteome</keyword>
<accession>A0AAW1U5C4</accession>
<dbReference type="Gene3D" id="3.90.1200.10">
    <property type="match status" value="1"/>
</dbReference>
<dbReference type="InterPro" id="IPR004119">
    <property type="entry name" value="EcKL"/>
</dbReference>
<evidence type="ECO:0000313" key="2">
    <source>
        <dbReference type="EMBL" id="KAK9874574.1"/>
    </source>
</evidence>
<dbReference type="SMART" id="SM00587">
    <property type="entry name" value="CHK"/>
    <property type="match status" value="1"/>
</dbReference>
<dbReference type="EMBL" id="JARQZJ010000032">
    <property type="protein sequence ID" value="KAK9874574.1"/>
    <property type="molecule type" value="Genomic_DNA"/>
</dbReference>
<dbReference type="PANTHER" id="PTHR11012">
    <property type="entry name" value="PROTEIN KINASE-LIKE DOMAIN-CONTAINING"/>
    <property type="match status" value="1"/>
</dbReference>
<proteinExistence type="predicted"/>
<dbReference type="SUPFAM" id="SSF56112">
    <property type="entry name" value="Protein kinase-like (PK-like)"/>
    <property type="match status" value="1"/>
</dbReference>
<evidence type="ECO:0000259" key="1">
    <source>
        <dbReference type="SMART" id="SM00587"/>
    </source>
</evidence>
<dbReference type="PANTHER" id="PTHR11012:SF30">
    <property type="entry name" value="PROTEIN KINASE-LIKE DOMAIN-CONTAINING"/>
    <property type="match status" value="1"/>
</dbReference>
<reference evidence="2 3" key="1">
    <citation type="submission" date="2023-03" db="EMBL/GenBank/DDBJ databases">
        <title>Genome insight into feeding habits of ladybird beetles.</title>
        <authorList>
            <person name="Li H.-S."/>
            <person name="Huang Y.-H."/>
            <person name="Pang H."/>
        </authorList>
    </citation>
    <scope>NUCLEOTIDE SEQUENCE [LARGE SCALE GENOMIC DNA]</scope>
    <source>
        <strain evidence="2">SYSU_2023b</strain>
        <tissue evidence="2">Whole body</tissue>
    </source>
</reference>